<dbReference type="Proteomes" id="UP000186108">
    <property type="component" value="Chromosome"/>
</dbReference>
<organism evidence="1 2">
    <name type="scientific">Rhodococcus opacus</name>
    <name type="common">Nocardia opaca</name>
    <dbReference type="NCBI Taxonomy" id="37919"/>
    <lineage>
        <taxon>Bacteria</taxon>
        <taxon>Bacillati</taxon>
        <taxon>Actinomycetota</taxon>
        <taxon>Actinomycetes</taxon>
        <taxon>Mycobacteriales</taxon>
        <taxon>Nocardiaceae</taxon>
        <taxon>Rhodococcus</taxon>
    </lineage>
</organism>
<sequence>MLGHMEYIAVAALVVMALSGVVAAHAPKSLVHTR</sequence>
<name>A0A1B1K3R2_RHOOP</name>
<reference evidence="1 2" key="1">
    <citation type="submission" date="2014-07" db="EMBL/GenBank/DDBJ databases">
        <authorList>
            <person name="Zhang J.E."/>
            <person name="Yang H."/>
            <person name="Guo J."/>
            <person name="Deng Z."/>
            <person name="Luo H."/>
            <person name="Luo M."/>
            <person name="Zhao B."/>
        </authorList>
    </citation>
    <scope>NUCLEOTIDE SEQUENCE [LARGE SCALE GENOMIC DNA]</scope>
    <source>
        <strain evidence="1 2">1CP</strain>
    </source>
</reference>
<gene>
    <name evidence="1" type="ORF">R1CP_12775</name>
</gene>
<evidence type="ECO:0000313" key="2">
    <source>
        <dbReference type="Proteomes" id="UP000186108"/>
    </source>
</evidence>
<protein>
    <submittedName>
        <fullName evidence="1">Putative membrane protein</fullName>
    </submittedName>
</protein>
<evidence type="ECO:0000313" key="1">
    <source>
        <dbReference type="EMBL" id="ANS27263.1"/>
    </source>
</evidence>
<dbReference type="AlphaFoldDB" id="A0A1B1K3R2"/>
<dbReference type="EMBL" id="CP009111">
    <property type="protein sequence ID" value="ANS27263.1"/>
    <property type="molecule type" value="Genomic_DNA"/>
</dbReference>
<proteinExistence type="predicted"/>
<accession>A0A1B1K3R2</accession>